<keyword evidence="2" id="KW-1133">Transmembrane helix</keyword>
<dbReference type="HOGENOM" id="CLU_079845_0_0_11"/>
<feature type="region of interest" description="Disordered" evidence="1">
    <location>
        <begin position="1"/>
        <end position="24"/>
    </location>
</feature>
<dbReference type="KEGG" id="aja:AJAP_24215"/>
<feature type="transmembrane region" description="Helical" evidence="2">
    <location>
        <begin position="116"/>
        <end position="139"/>
    </location>
</feature>
<feature type="transmembrane region" description="Helical" evidence="2">
    <location>
        <begin position="182"/>
        <end position="201"/>
    </location>
</feature>
<feature type="transmembrane region" description="Helical" evidence="2">
    <location>
        <begin position="151"/>
        <end position="170"/>
    </location>
</feature>
<name>A0A075UU34_9PSEU</name>
<dbReference type="Proteomes" id="UP000028492">
    <property type="component" value="Chromosome"/>
</dbReference>
<keyword evidence="4" id="KW-1185">Reference proteome</keyword>
<proteinExistence type="predicted"/>
<protein>
    <submittedName>
        <fullName evidence="3">Uncharacterized protein</fullName>
    </submittedName>
</protein>
<sequence>MSTRRPLRRGLRAPTPPESESAAGPSHALRLVGTVLANTTLLTALLYYFGLVYTQTYFIYFRVHYTLLGQTPDEIFGRGVDGVLLPLTAAAGAALVFLVLTRFLKIRLGEGSWARLLRICSPVAGVLGLALLAVTTAIALDPEPFRDRPGAPGIGFAIGVLMVLFSWRHWTAHRTGSTRSSVAELVTGYVLVSIGLFWAVGDYSGAVGTSRAFEASGVIATRPAATLYSAESLNLTANGVLQVKCADPESAYKYRYTGLKLLLQSSGQYVFLPANWRASTGVAFVIPKTDKLRLEFGPPRSAPPPGC</sequence>
<dbReference type="EMBL" id="CP008953">
    <property type="protein sequence ID" value="AIG77692.1"/>
    <property type="molecule type" value="Genomic_DNA"/>
</dbReference>
<feature type="transmembrane region" description="Helical" evidence="2">
    <location>
        <begin position="83"/>
        <end position="104"/>
    </location>
</feature>
<accession>A0A075UU34</accession>
<feature type="transmembrane region" description="Helical" evidence="2">
    <location>
        <begin position="45"/>
        <end position="63"/>
    </location>
</feature>
<evidence type="ECO:0000313" key="3">
    <source>
        <dbReference type="EMBL" id="AIG77692.1"/>
    </source>
</evidence>
<organism evidence="3 4">
    <name type="scientific">Amycolatopsis japonica</name>
    <dbReference type="NCBI Taxonomy" id="208439"/>
    <lineage>
        <taxon>Bacteria</taxon>
        <taxon>Bacillati</taxon>
        <taxon>Actinomycetota</taxon>
        <taxon>Actinomycetes</taxon>
        <taxon>Pseudonocardiales</taxon>
        <taxon>Pseudonocardiaceae</taxon>
        <taxon>Amycolatopsis</taxon>
        <taxon>Amycolatopsis japonica group</taxon>
    </lineage>
</organism>
<gene>
    <name evidence="3" type="ORF">AJAP_24215</name>
</gene>
<keyword evidence="2" id="KW-0472">Membrane</keyword>
<evidence type="ECO:0000256" key="2">
    <source>
        <dbReference type="SAM" id="Phobius"/>
    </source>
</evidence>
<reference evidence="3 4" key="1">
    <citation type="journal article" date="2014" name="J. Biotechnol.">
        <title>Complete genome sequence of the actinobacterium Amycolatopsis japonica MG417-CF17(T) (=DSM 44213T) producing (S,S)-N,N'-ethylenediaminedisuccinic acid.</title>
        <authorList>
            <person name="Stegmann E."/>
            <person name="Albersmeier A."/>
            <person name="Spohn M."/>
            <person name="Gert H."/>
            <person name="Weber T."/>
            <person name="Wohlleben W."/>
            <person name="Kalinowski J."/>
            <person name="Ruckert C."/>
        </authorList>
    </citation>
    <scope>NUCLEOTIDE SEQUENCE [LARGE SCALE GENOMIC DNA]</scope>
    <source>
        <strain evidence="4">MG417-CF17 (DSM 44213)</strain>
    </source>
</reference>
<dbReference type="RefSeq" id="WP_038515358.1">
    <property type="nucleotide sequence ID" value="NZ_CP008953.1"/>
</dbReference>
<keyword evidence="2" id="KW-0812">Transmembrane</keyword>
<feature type="compositionally biased region" description="Basic residues" evidence="1">
    <location>
        <begin position="1"/>
        <end position="11"/>
    </location>
</feature>
<evidence type="ECO:0000256" key="1">
    <source>
        <dbReference type="SAM" id="MobiDB-lite"/>
    </source>
</evidence>
<dbReference type="AlphaFoldDB" id="A0A075UU34"/>
<dbReference type="eggNOG" id="ENOG502ZD2Q">
    <property type="taxonomic scope" value="Bacteria"/>
</dbReference>
<evidence type="ECO:0000313" key="4">
    <source>
        <dbReference type="Proteomes" id="UP000028492"/>
    </source>
</evidence>
<dbReference type="STRING" id="208439.AJAP_24215"/>